<keyword evidence="1" id="KW-0472">Membrane</keyword>
<feature type="transmembrane region" description="Helical" evidence="1">
    <location>
        <begin position="200"/>
        <end position="219"/>
    </location>
</feature>
<gene>
    <name evidence="2" type="ORF">ACFQ2I_11575</name>
</gene>
<dbReference type="PANTHER" id="PTHR33802:SF1">
    <property type="entry name" value="XK-RELATED PROTEIN"/>
    <property type="match status" value="1"/>
</dbReference>
<feature type="transmembrane region" description="Helical" evidence="1">
    <location>
        <begin position="225"/>
        <end position="243"/>
    </location>
</feature>
<accession>A0ABW3HRK0</accession>
<keyword evidence="1" id="KW-0812">Transmembrane</keyword>
<organism evidence="2 3">
    <name type="scientific">Paenibacillus chungangensis</name>
    <dbReference type="NCBI Taxonomy" id="696535"/>
    <lineage>
        <taxon>Bacteria</taxon>
        <taxon>Bacillati</taxon>
        <taxon>Bacillota</taxon>
        <taxon>Bacilli</taxon>
        <taxon>Bacillales</taxon>
        <taxon>Paenibacillaceae</taxon>
        <taxon>Paenibacillus</taxon>
    </lineage>
</organism>
<feature type="transmembrane region" description="Helical" evidence="1">
    <location>
        <begin position="47"/>
        <end position="67"/>
    </location>
</feature>
<protein>
    <submittedName>
        <fullName evidence="2">Tryptophan-rich sensory protein</fullName>
    </submittedName>
</protein>
<evidence type="ECO:0000313" key="3">
    <source>
        <dbReference type="Proteomes" id="UP001596989"/>
    </source>
</evidence>
<keyword evidence="3" id="KW-1185">Reference proteome</keyword>
<reference evidence="3" key="1">
    <citation type="journal article" date="2019" name="Int. J. Syst. Evol. Microbiol.">
        <title>The Global Catalogue of Microorganisms (GCM) 10K type strain sequencing project: providing services to taxonomists for standard genome sequencing and annotation.</title>
        <authorList>
            <consortium name="The Broad Institute Genomics Platform"/>
            <consortium name="The Broad Institute Genome Sequencing Center for Infectious Disease"/>
            <person name="Wu L."/>
            <person name="Ma J."/>
        </authorList>
    </citation>
    <scope>NUCLEOTIDE SEQUENCE [LARGE SCALE GENOMIC DNA]</scope>
    <source>
        <strain evidence="3">CCUG 59129</strain>
    </source>
</reference>
<dbReference type="Gene3D" id="1.20.1260.100">
    <property type="entry name" value="TspO/MBR protein"/>
    <property type="match status" value="1"/>
</dbReference>
<feature type="transmembrane region" description="Helical" evidence="1">
    <location>
        <begin position="144"/>
        <end position="165"/>
    </location>
</feature>
<keyword evidence="1" id="KW-1133">Transmembrane helix</keyword>
<comment type="caution">
    <text evidence="2">The sequence shown here is derived from an EMBL/GenBank/DDBJ whole genome shotgun (WGS) entry which is preliminary data.</text>
</comment>
<dbReference type="RefSeq" id="WP_377564356.1">
    <property type="nucleotide sequence ID" value="NZ_JBHTJZ010000012.1"/>
</dbReference>
<proteinExistence type="predicted"/>
<name>A0ABW3HRK0_9BACL</name>
<evidence type="ECO:0000256" key="1">
    <source>
        <dbReference type="SAM" id="Phobius"/>
    </source>
</evidence>
<feature type="transmembrane region" description="Helical" evidence="1">
    <location>
        <begin position="177"/>
        <end position="195"/>
    </location>
</feature>
<evidence type="ECO:0000313" key="2">
    <source>
        <dbReference type="EMBL" id="MFD0960034.1"/>
    </source>
</evidence>
<sequence>MKRMYPLLNLIGYAAMVIVNILAERLPIGGKTTGEISAQYPVLVTPAGYAFAIWSLIYLLLLLFVFYGLTKKGRDSSSIAAIGPLFFLSCLSNITWILLWHYEQLTSSVFMMFALLISLIFIYSGTIRNELRNSVERWLVSLPFSIYLGWICVASIVNVAVALSANGWKGFGLSDTTWAVLMLCVAALLALVLGLRHRDVAIMLVFVWALVAIGVKQQAYPAVVWTAYACAGIVAIAVLGLLVRSVSAKFRGRQG</sequence>
<dbReference type="PANTHER" id="PTHR33802">
    <property type="entry name" value="SI:CH211-161H7.5-RELATED"/>
    <property type="match status" value="1"/>
</dbReference>
<dbReference type="InterPro" id="IPR038330">
    <property type="entry name" value="TspO/MBR-related_sf"/>
</dbReference>
<dbReference type="EMBL" id="JBHTJZ010000012">
    <property type="protein sequence ID" value="MFD0960034.1"/>
    <property type="molecule type" value="Genomic_DNA"/>
</dbReference>
<feature type="transmembrane region" description="Helical" evidence="1">
    <location>
        <begin position="79"/>
        <end position="99"/>
    </location>
</feature>
<dbReference type="Proteomes" id="UP001596989">
    <property type="component" value="Unassembled WGS sequence"/>
</dbReference>
<feature type="transmembrane region" description="Helical" evidence="1">
    <location>
        <begin position="105"/>
        <end position="123"/>
    </location>
</feature>